<dbReference type="CDD" id="cd13640">
    <property type="entry name" value="PBP2_ChoX"/>
    <property type="match status" value="1"/>
</dbReference>
<evidence type="ECO:0000313" key="3">
    <source>
        <dbReference type="EMBL" id="CZF82519.1"/>
    </source>
</evidence>
<dbReference type="InterPro" id="IPR007210">
    <property type="entry name" value="ABC_Gly_betaine_transp_sub-bd"/>
</dbReference>
<dbReference type="Proteomes" id="UP000071641">
    <property type="component" value="Unassembled WGS sequence"/>
</dbReference>
<dbReference type="InterPro" id="IPR017783">
    <property type="entry name" value="ABC_choline_sub-bd"/>
</dbReference>
<evidence type="ECO:0000259" key="2">
    <source>
        <dbReference type="Pfam" id="PF04069"/>
    </source>
</evidence>
<dbReference type="NCBIfam" id="TIGR03414">
    <property type="entry name" value="ABC_choline_bnd"/>
    <property type="match status" value="1"/>
</dbReference>
<protein>
    <submittedName>
        <fullName evidence="3">Glycine betaine/carnitine transport binding protein GbuC</fullName>
    </submittedName>
</protein>
<dbReference type="GO" id="GO:0043190">
    <property type="term" value="C:ATP-binding cassette (ABC) transporter complex"/>
    <property type="evidence" value="ECO:0007669"/>
    <property type="project" value="InterPro"/>
</dbReference>
<evidence type="ECO:0000313" key="4">
    <source>
        <dbReference type="Proteomes" id="UP000071641"/>
    </source>
</evidence>
<dbReference type="OrthoDB" id="9787902at2"/>
<dbReference type="AlphaFoldDB" id="A0A128F6V2"/>
<dbReference type="GO" id="GO:0033265">
    <property type="term" value="F:choline binding"/>
    <property type="evidence" value="ECO:0007669"/>
    <property type="project" value="InterPro"/>
</dbReference>
<dbReference type="STRING" id="1796497.GCE9029_03278"/>
<dbReference type="GO" id="GO:0015871">
    <property type="term" value="P:choline transport"/>
    <property type="evidence" value="ECO:0007669"/>
    <property type="project" value="InterPro"/>
</dbReference>
<dbReference type="GO" id="GO:0022857">
    <property type="term" value="F:transmembrane transporter activity"/>
    <property type="evidence" value="ECO:0007669"/>
    <property type="project" value="InterPro"/>
</dbReference>
<keyword evidence="4" id="KW-1185">Reference proteome</keyword>
<gene>
    <name evidence="3" type="primary">gbuC_2</name>
    <name evidence="3" type="ORF">GCE9029_03278</name>
</gene>
<organism evidence="3 4">
    <name type="scientific">Grimontia celer</name>
    <dbReference type="NCBI Taxonomy" id="1796497"/>
    <lineage>
        <taxon>Bacteria</taxon>
        <taxon>Pseudomonadati</taxon>
        <taxon>Pseudomonadota</taxon>
        <taxon>Gammaproteobacteria</taxon>
        <taxon>Vibrionales</taxon>
        <taxon>Vibrionaceae</taxon>
        <taxon>Grimontia</taxon>
    </lineage>
</organism>
<dbReference type="EMBL" id="FIZX01000002">
    <property type="protein sequence ID" value="CZF82519.1"/>
    <property type="molecule type" value="Genomic_DNA"/>
</dbReference>
<reference evidence="4" key="1">
    <citation type="submission" date="2016-02" db="EMBL/GenBank/DDBJ databases">
        <authorList>
            <person name="Rodrigo-Torres Lidia"/>
            <person name="Arahal R.David."/>
        </authorList>
    </citation>
    <scope>NUCLEOTIDE SEQUENCE [LARGE SCALE GENOMIC DNA]</scope>
    <source>
        <strain evidence="4">CECT 9029</strain>
    </source>
</reference>
<accession>A0A128F6V2</accession>
<name>A0A128F6V2_9GAMM</name>
<proteinExistence type="predicted"/>
<keyword evidence="1" id="KW-0732">Signal</keyword>
<dbReference type="Pfam" id="PF04069">
    <property type="entry name" value="OpuAC"/>
    <property type="match status" value="1"/>
</dbReference>
<dbReference type="GO" id="GO:0042597">
    <property type="term" value="C:periplasmic space"/>
    <property type="evidence" value="ECO:0007669"/>
    <property type="project" value="InterPro"/>
</dbReference>
<dbReference type="Gene3D" id="3.40.190.10">
    <property type="entry name" value="Periplasmic binding protein-like II"/>
    <property type="match status" value="1"/>
</dbReference>
<feature type="chain" id="PRO_5007282123" evidence="1">
    <location>
        <begin position="28"/>
        <end position="316"/>
    </location>
</feature>
<feature type="domain" description="ABC-type glycine betaine transport system substrate-binding" evidence="2">
    <location>
        <begin position="32"/>
        <end position="284"/>
    </location>
</feature>
<feature type="signal peptide" evidence="1">
    <location>
        <begin position="1"/>
        <end position="27"/>
    </location>
</feature>
<sequence length="316" mass="34737">MDIKQTKRLAGLSITLAAGLTAMPAMANQCETVRFSDVGWTDITATTAATTLVLQGMGYNTDIQLLSVPVTYTSLANGDIDVFLGNWMPTMEGDIAKYREAGTVETIGMNLEGAKYTLAVPKYAFEGGVKNFADIAKFEDNFKGRIYGIEPGNDGNRLIQYMIDANAFGLKEFELVESSEAGMLSQVKRAVRRDQWIVFLGWAPHPMNSNFELEYLDGGDDYFGPNYGGANVYTNVRQNYTSECPNVGKLLTNLKFTLPMENEIMNGILNDGEKPEVAAKEWLQSNPEVLTAWLDGVKTQDGKDALPAVKAHLNIQ</sequence>
<dbReference type="RefSeq" id="WP_062665737.1">
    <property type="nucleotide sequence ID" value="NZ_FIZX01000002.1"/>
</dbReference>
<dbReference type="Gene3D" id="3.40.190.100">
    <property type="entry name" value="Glycine betaine-binding periplasmic protein, domain 2"/>
    <property type="match status" value="1"/>
</dbReference>
<dbReference type="SUPFAM" id="SSF53850">
    <property type="entry name" value="Periplasmic binding protein-like II"/>
    <property type="match status" value="1"/>
</dbReference>
<evidence type="ECO:0000256" key="1">
    <source>
        <dbReference type="SAM" id="SignalP"/>
    </source>
</evidence>